<dbReference type="RefSeq" id="WP_003615338.1">
    <property type="nucleotide sequence ID" value="NZ_ADVE02000001.1"/>
</dbReference>
<reference evidence="5" key="1">
    <citation type="submission" date="2017-10" db="EMBL/GenBank/DDBJ databases">
        <title>Completed PacBio SMRT sequence of Methylosinus trichosporium OB3b reveals presence of a third large plasmid.</title>
        <authorList>
            <person name="Charles T.C."/>
            <person name="Lynch M.D.J."/>
            <person name="Heil J.R."/>
            <person name="Cheng J."/>
        </authorList>
    </citation>
    <scope>NUCLEOTIDE SEQUENCE [LARGE SCALE GENOMIC DNA]</scope>
    <source>
        <strain evidence="5">OB3b</strain>
    </source>
</reference>
<dbReference type="AlphaFoldDB" id="A0A2D2CX19"/>
<dbReference type="GO" id="GO:0005829">
    <property type="term" value="C:cytosol"/>
    <property type="evidence" value="ECO:0007669"/>
    <property type="project" value="TreeGrafter"/>
</dbReference>
<gene>
    <name evidence="4" type="ORF">CQW49_04400</name>
</gene>
<dbReference type="SMART" id="SM01007">
    <property type="entry name" value="Aldolase_II"/>
    <property type="match status" value="1"/>
</dbReference>
<name>A0A2D2CX19_METT3</name>
<dbReference type="GO" id="GO:0046872">
    <property type="term" value="F:metal ion binding"/>
    <property type="evidence" value="ECO:0007669"/>
    <property type="project" value="UniProtKB-KW"/>
</dbReference>
<keyword evidence="1" id="KW-0479">Metal-binding</keyword>
<evidence type="ECO:0000313" key="5">
    <source>
        <dbReference type="Proteomes" id="UP000230709"/>
    </source>
</evidence>
<evidence type="ECO:0000256" key="1">
    <source>
        <dbReference type="ARBA" id="ARBA00022723"/>
    </source>
</evidence>
<dbReference type="GO" id="GO:0019323">
    <property type="term" value="P:pentose catabolic process"/>
    <property type="evidence" value="ECO:0007669"/>
    <property type="project" value="TreeGrafter"/>
</dbReference>
<dbReference type="EMBL" id="CP023737">
    <property type="protein sequence ID" value="ATQ67219.1"/>
    <property type="molecule type" value="Genomic_DNA"/>
</dbReference>
<keyword evidence="2" id="KW-0456">Lyase</keyword>
<dbReference type="Pfam" id="PF00596">
    <property type="entry name" value="Aldolase_II"/>
    <property type="match status" value="1"/>
</dbReference>
<keyword evidence="5" id="KW-1185">Reference proteome</keyword>
<dbReference type="InterPro" id="IPR050197">
    <property type="entry name" value="Aldolase_class_II_sugar_metab"/>
</dbReference>
<dbReference type="Gene3D" id="3.40.225.10">
    <property type="entry name" value="Class II aldolase/adducin N-terminal domain"/>
    <property type="match status" value="1"/>
</dbReference>
<dbReference type="KEGG" id="mtw:CQW49_04400"/>
<dbReference type="InterPro" id="IPR001303">
    <property type="entry name" value="Aldolase_II/adducin_N"/>
</dbReference>
<dbReference type="PANTHER" id="PTHR22789">
    <property type="entry name" value="FUCULOSE PHOSPHATE ALDOLASE"/>
    <property type="match status" value="1"/>
</dbReference>
<dbReference type="SUPFAM" id="SSF53639">
    <property type="entry name" value="AraD/HMP-PK domain-like"/>
    <property type="match status" value="1"/>
</dbReference>
<dbReference type="PANTHER" id="PTHR22789:SF0">
    <property type="entry name" value="3-OXO-TETRONATE 4-PHOSPHATE DECARBOXYLASE-RELATED"/>
    <property type="match status" value="1"/>
</dbReference>
<dbReference type="InterPro" id="IPR036409">
    <property type="entry name" value="Aldolase_II/adducin_N_sf"/>
</dbReference>
<dbReference type="STRING" id="595536.GCA_000178815_04281"/>
<evidence type="ECO:0000313" key="4">
    <source>
        <dbReference type="EMBL" id="ATQ67219.1"/>
    </source>
</evidence>
<dbReference type="GO" id="GO:0016832">
    <property type="term" value="F:aldehyde-lyase activity"/>
    <property type="evidence" value="ECO:0007669"/>
    <property type="project" value="TreeGrafter"/>
</dbReference>
<sequence>MAEQDQRAALIAAAREMNALGINQGTSGNLSIRHGDAMLITPSGTPYDALTPEQIPLVFLEDGRFEGPLAPSSEWRMHRDILRARKDVNAVVHTHSTYATVLAALRRDIPAVHYMIGVFGASRIRCTGYAPFGTQALSDLAVEGLGRAHGVLLGNHGMIVTADGLERAMWRAVELETLARVYYLARLAGEPVILPEEEIVAEIERFASYGLKTTEAR</sequence>
<protein>
    <submittedName>
        <fullName evidence="4">Class II aldolase</fullName>
    </submittedName>
</protein>
<organism evidence="4 5">
    <name type="scientific">Methylosinus trichosporium (strain ATCC 35070 / NCIMB 11131 / UNIQEM 75 / OB3b)</name>
    <dbReference type="NCBI Taxonomy" id="595536"/>
    <lineage>
        <taxon>Bacteria</taxon>
        <taxon>Pseudomonadati</taxon>
        <taxon>Pseudomonadota</taxon>
        <taxon>Alphaproteobacteria</taxon>
        <taxon>Hyphomicrobiales</taxon>
        <taxon>Methylocystaceae</taxon>
        <taxon>Methylosinus</taxon>
    </lineage>
</organism>
<evidence type="ECO:0000256" key="2">
    <source>
        <dbReference type="ARBA" id="ARBA00023239"/>
    </source>
</evidence>
<accession>A0A2D2CX19</accession>
<dbReference type="Proteomes" id="UP000230709">
    <property type="component" value="Chromosome"/>
</dbReference>
<evidence type="ECO:0000259" key="3">
    <source>
        <dbReference type="SMART" id="SM01007"/>
    </source>
</evidence>
<feature type="domain" description="Class II aldolase/adducin N-terminal" evidence="3">
    <location>
        <begin position="8"/>
        <end position="183"/>
    </location>
</feature>
<proteinExistence type="predicted"/>